<gene>
    <name evidence="2" type="ORF">F1654_13825</name>
</gene>
<sequence>MAGVFLAIRGGGLSHRVAGLSLALFLLAGLFQTGLSLAVFGQLPHAALGSPGSPFPWVLAGFLIAAAVAEEAARAVTNLRLIARPDVRARLSIALVWWLVETMLAVMGPAITFLDNFASHAADHGLQAALERADQETARIASGITNIVTMRLPSLAMHLIAAWLIAPGPHWRLRLAGAVTLHAAFNIIMLIVLRAG</sequence>
<proteinExistence type="predicted"/>
<protein>
    <submittedName>
        <fullName evidence="2">Uncharacterized protein</fullName>
    </submittedName>
</protein>
<dbReference type="AlphaFoldDB" id="A0A5M6Z8D8"/>
<keyword evidence="1" id="KW-0812">Transmembrane</keyword>
<reference evidence="2 3" key="1">
    <citation type="submission" date="2019-09" db="EMBL/GenBank/DDBJ databases">
        <authorList>
            <person name="Kevbrin V."/>
            <person name="Grouzdev D.S."/>
        </authorList>
    </citation>
    <scope>NUCLEOTIDE SEQUENCE [LARGE SCALE GENOMIC DNA]</scope>
    <source>
        <strain evidence="2 3">G-192</strain>
    </source>
</reference>
<keyword evidence="1" id="KW-0472">Membrane</keyword>
<dbReference type="Proteomes" id="UP000325122">
    <property type="component" value="Unassembled WGS sequence"/>
</dbReference>
<keyword evidence="1" id="KW-1133">Transmembrane helix</keyword>
<organism evidence="2 3">
    <name type="scientific">Alkalicaulis satelles</name>
    <dbReference type="NCBI Taxonomy" id="2609175"/>
    <lineage>
        <taxon>Bacteria</taxon>
        <taxon>Pseudomonadati</taxon>
        <taxon>Pseudomonadota</taxon>
        <taxon>Alphaproteobacteria</taxon>
        <taxon>Maricaulales</taxon>
        <taxon>Maricaulaceae</taxon>
        <taxon>Alkalicaulis</taxon>
    </lineage>
</organism>
<comment type="caution">
    <text evidence="2">The sequence shown here is derived from an EMBL/GenBank/DDBJ whole genome shotgun (WGS) entry which is preliminary data.</text>
</comment>
<feature type="transmembrane region" description="Helical" evidence="1">
    <location>
        <begin position="173"/>
        <end position="193"/>
    </location>
</feature>
<feature type="transmembrane region" description="Helical" evidence="1">
    <location>
        <begin position="94"/>
        <end position="114"/>
    </location>
</feature>
<feature type="transmembrane region" description="Helical" evidence="1">
    <location>
        <begin position="54"/>
        <end position="73"/>
    </location>
</feature>
<evidence type="ECO:0000256" key="1">
    <source>
        <dbReference type="SAM" id="Phobius"/>
    </source>
</evidence>
<evidence type="ECO:0000313" key="2">
    <source>
        <dbReference type="EMBL" id="KAA5800883.1"/>
    </source>
</evidence>
<dbReference type="EMBL" id="VWOJ01000008">
    <property type="protein sequence ID" value="KAA5800883.1"/>
    <property type="molecule type" value="Genomic_DNA"/>
</dbReference>
<accession>A0A5M6Z8D8</accession>
<evidence type="ECO:0000313" key="3">
    <source>
        <dbReference type="Proteomes" id="UP000325122"/>
    </source>
</evidence>
<name>A0A5M6Z8D8_9PROT</name>
<keyword evidence="3" id="KW-1185">Reference proteome</keyword>